<evidence type="ECO:0000313" key="9">
    <source>
        <dbReference type="Proteomes" id="UP000038830"/>
    </source>
</evidence>
<feature type="region of interest" description="Disordered" evidence="5">
    <location>
        <begin position="153"/>
        <end position="190"/>
    </location>
</feature>
<evidence type="ECO:0000313" key="7">
    <source>
        <dbReference type="EMBL" id="CEP24834.1"/>
    </source>
</evidence>
<dbReference type="GO" id="GO:0015629">
    <property type="term" value="C:actin cytoskeleton"/>
    <property type="evidence" value="ECO:0007669"/>
    <property type="project" value="TreeGrafter"/>
</dbReference>
<dbReference type="PANTHER" id="PTHR47174:SF3">
    <property type="entry name" value="BRIDGING INTEGRATOR 3"/>
    <property type="match status" value="1"/>
</dbReference>
<dbReference type="InterPro" id="IPR046982">
    <property type="entry name" value="BIN3/RVS161-like"/>
</dbReference>
<dbReference type="EMBL" id="CDQK01000007">
    <property type="protein sequence ID" value="CEP24834.1"/>
    <property type="molecule type" value="Genomic_DNA"/>
</dbReference>
<dbReference type="InterPro" id="IPR001452">
    <property type="entry name" value="SH3_domain"/>
</dbReference>
<keyword evidence="2 4" id="KW-0728">SH3 domain</keyword>
<dbReference type="GO" id="GO:0008289">
    <property type="term" value="F:lipid binding"/>
    <property type="evidence" value="ECO:0007669"/>
    <property type="project" value="TreeGrafter"/>
</dbReference>
<dbReference type="Proteomes" id="UP000038830">
    <property type="component" value="Unassembled WGS sequence"/>
</dbReference>
<dbReference type="EMBL" id="KV453942">
    <property type="protein sequence ID" value="ODV71335.1"/>
    <property type="molecule type" value="Genomic_DNA"/>
</dbReference>
<dbReference type="GO" id="GO:0097320">
    <property type="term" value="P:plasma membrane tubulation"/>
    <property type="evidence" value="ECO:0007669"/>
    <property type="project" value="TreeGrafter"/>
</dbReference>
<dbReference type="PRINTS" id="PR01887">
    <property type="entry name" value="SPECTRNALPHA"/>
</dbReference>
<dbReference type="CDD" id="cd00174">
    <property type="entry name" value="SH3"/>
    <property type="match status" value="1"/>
</dbReference>
<dbReference type="OrthoDB" id="6250593at2759"/>
<evidence type="ECO:0000313" key="10">
    <source>
        <dbReference type="Proteomes" id="UP000094389"/>
    </source>
</evidence>
<dbReference type="FunFam" id="2.30.30.40:FF:000072">
    <property type="entry name" value="Unconventional Myosin IB"/>
    <property type="match status" value="1"/>
</dbReference>
<accession>A0A0H5CK33</accession>
<dbReference type="GO" id="GO:0006897">
    <property type="term" value="P:endocytosis"/>
    <property type="evidence" value="ECO:0007669"/>
    <property type="project" value="InterPro"/>
</dbReference>
<dbReference type="Gene3D" id="2.30.30.40">
    <property type="entry name" value="SH3 Domains"/>
    <property type="match status" value="1"/>
</dbReference>
<evidence type="ECO:0000256" key="3">
    <source>
        <dbReference type="ARBA" id="ARBA00022490"/>
    </source>
</evidence>
<reference evidence="8 10" key="3">
    <citation type="journal article" date="2016" name="Proc. Natl. Acad. Sci. U.S.A.">
        <title>Comparative genomics of biotechnologically important yeasts.</title>
        <authorList>
            <person name="Riley R."/>
            <person name="Haridas S."/>
            <person name="Wolfe K.H."/>
            <person name="Lopes M.R."/>
            <person name="Hittinger C.T."/>
            <person name="Goeker M."/>
            <person name="Salamov A.A."/>
            <person name="Wisecaver J.H."/>
            <person name="Long T.M."/>
            <person name="Calvey C.H."/>
            <person name="Aerts A.L."/>
            <person name="Barry K.W."/>
            <person name="Choi C."/>
            <person name="Clum A."/>
            <person name="Coughlan A.Y."/>
            <person name="Deshpande S."/>
            <person name="Douglass A.P."/>
            <person name="Hanson S.J."/>
            <person name="Klenk H.-P."/>
            <person name="LaButti K.M."/>
            <person name="Lapidus A."/>
            <person name="Lindquist E.A."/>
            <person name="Lipzen A.M."/>
            <person name="Meier-Kolthoff J.P."/>
            <person name="Ohm R.A."/>
            <person name="Otillar R.P."/>
            <person name="Pangilinan J.L."/>
            <person name="Peng Y."/>
            <person name="Rokas A."/>
            <person name="Rosa C.A."/>
            <person name="Scheuner C."/>
            <person name="Sibirny A.A."/>
            <person name="Slot J.C."/>
            <person name="Stielow J.B."/>
            <person name="Sun H."/>
            <person name="Kurtzman C.P."/>
            <person name="Blackwell M."/>
            <person name="Grigoriev I.V."/>
            <person name="Jeffries T.W."/>
        </authorList>
    </citation>
    <scope>NUCLEOTIDE SEQUENCE [LARGE SCALE GENOMIC DNA]</scope>
    <source>
        <strain evidence="10">ATCC 18201 / CBS 1600 / BCRC 20928 / JCM 3617 / NBRC 0987 / NRRL Y-1542</strain>
        <strain evidence="8">NRRL Y-1542</strain>
    </source>
</reference>
<dbReference type="OMA" id="EWWKGRN"/>
<dbReference type="AlphaFoldDB" id="A0A0H5CK33"/>
<sequence>MSAALVNRSLSTLKTELEFLRDSDVISQDFYDKVVSKLPDRYKAGASPITFEEPELIEVTTMSSVTTTATNPSGVSGEKPPLPQEEPLKKASTGGDVEIVEAMYDYSPQQPEDLQLHVGDKVRVLEHTSADWWKGAVNGREGMFPSNYVKKVEAGSRAPPAPSYEQSQQSQYNQQQFNQPQPYNTQYAQPQPYNQFAPQQQYYNQVQPYQQQMAPQQPQQVVVQGQQQQQSTGASGHMKKFGSKLGNAAIFGAGATIGSEIVHSIF</sequence>
<reference evidence="7" key="1">
    <citation type="submission" date="2014-12" db="EMBL/GenBank/DDBJ databases">
        <authorList>
            <person name="Jaenicke S."/>
        </authorList>
    </citation>
    <scope>NUCLEOTIDE SEQUENCE [LARGE SCALE GENOMIC DNA]</scope>
    <source>
        <strain evidence="7">CBS1600</strain>
    </source>
</reference>
<proteinExistence type="predicted"/>
<dbReference type="PRINTS" id="PR00452">
    <property type="entry name" value="SH3DOMAIN"/>
</dbReference>
<evidence type="ECO:0000259" key="6">
    <source>
        <dbReference type="PROSITE" id="PS50002"/>
    </source>
</evidence>
<dbReference type="Proteomes" id="UP000094389">
    <property type="component" value="Unassembled WGS sequence"/>
</dbReference>
<feature type="compositionally biased region" description="Low complexity" evidence="5">
    <location>
        <begin position="163"/>
        <end position="190"/>
    </location>
</feature>
<feature type="compositionally biased region" description="Low complexity" evidence="5">
    <location>
        <begin position="217"/>
        <end position="230"/>
    </location>
</feature>
<accession>A0A1E4RW78</accession>
<keyword evidence="3" id="KW-0963">Cytoplasm</keyword>
<feature type="region of interest" description="Disordered" evidence="5">
    <location>
        <begin position="217"/>
        <end position="239"/>
    </location>
</feature>
<dbReference type="InterPro" id="IPR036028">
    <property type="entry name" value="SH3-like_dom_sf"/>
</dbReference>
<organism evidence="7 9">
    <name type="scientific">Cyberlindnera jadinii (strain ATCC 18201 / CBS 1600 / BCRC 20928 / JCM 3617 / NBRC 0987 / NRRL Y-1542)</name>
    <name type="common">Torula yeast</name>
    <name type="synonym">Candida utilis</name>
    <dbReference type="NCBI Taxonomy" id="983966"/>
    <lineage>
        <taxon>Eukaryota</taxon>
        <taxon>Fungi</taxon>
        <taxon>Dikarya</taxon>
        <taxon>Ascomycota</taxon>
        <taxon>Saccharomycotina</taxon>
        <taxon>Saccharomycetes</taxon>
        <taxon>Phaffomycetales</taxon>
        <taxon>Phaffomycetaceae</taxon>
        <taxon>Cyberlindnera</taxon>
    </lineage>
</organism>
<dbReference type="STRING" id="983966.A0A0H5CK33"/>
<dbReference type="SUPFAM" id="SSF50044">
    <property type="entry name" value="SH3-domain"/>
    <property type="match status" value="1"/>
</dbReference>
<dbReference type="GO" id="GO:0005737">
    <property type="term" value="C:cytoplasm"/>
    <property type="evidence" value="ECO:0007669"/>
    <property type="project" value="UniProtKB-SubCell"/>
</dbReference>
<dbReference type="PANTHER" id="PTHR47174">
    <property type="entry name" value="BRIDGING INTEGRATOR 3"/>
    <property type="match status" value="1"/>
</dbReference>
<evidence type="ECO:0000256" key="1">
    <source>
        <dbReference type="ARBA" id="ARBA00004496"/>
    </source>
</evidence>
<name>A0A0H5CK33_CYBJN</name>
<dbReference type="Pfam" id="PF00018">
    <property type="entry name" value="SH3_1"/>
    <property type="match status" value="1"/>
</dbReference>
<gene>
    <name evidence="7" type="ORF">BN1211_5760</name>
    <name evidence="8" type="ORF">CYBJADRAFT_195266</name>
</gene>
<keyword evidence="10" id="KW-1185">Reference proteome</keyword>
<feature type="region of interest" description="Disordered" evidence="5">
    <location>
        <begin position="67"/>
        <end position="92"/>
    </location>
</feature>
<evidence type="ECO:0000256" key="2">
    <source>
        <dbReference type="ARBA" id="ARBA00022443"/>
    </source>
</evidence>
<feature type="domain" description="SH3" evidence="6">
    <location>
        <begin position="95"/>
        <end position="154"/>
    </location>
</feature>
<reference evidence="9" key="2">
    <citation type="journal article" date="2015" name="J. Biotechnol.">
        <title>The structure of the Cyberlindnera jadinii genome and its relation to Candida utilis analyzed by the occurrence of single nucleotide polymorphisms.</title>
        <authorList>
            <person name="Rupp O."/>
            <person name="Brinkrolf K."/>
            <person name="Buerth C."/>
            <person name="Kunigo M."/>
            <person name="Schneider J."/>
            <person name="Jaenicke S."/>
            <person name="Goesmann A."/>
            <person name="Puehler A."/>
            <person name="Jaeger K.-E."/>
            <person name="Ernst J.F."/>
        </authorList>
    </citation>
    <scope>NUCLEOTIDE SEQUENCE [LARGE SCALE GENOMIC DNA]</scope>
    <source>
        <strain evidence="9">ATCC 18201 / CBS 1600 / BCRC 20928 / JCM 3617 / NBRC 0987 / NRRL Y-1542</strain>
    </source>
</reference>
<evidence type="ECO:0000256" key="4">
    <source>
        <dbReference type="PROSITE-ProRule" id="PRU00192"/>
    </source>
</evidence>
<protein>
    <recommendedName>
        <fullName evidence="6">SH3 domain-containing protein</fullName>
    </recommendedName>
</protein>
<dbReference type="GO" id="GO:0051666">
    <property type="term" value="P:actin cortical patch localization"/>
    <property type="evidence" value="ECO:0007669"/>
    <property type="project" value="InterPro"/>
</dbReference>
<evidence type="ECO:0000256" key="5">
    <source>
        <dbReference type="SAM" id="MobiDB-lite"/>
    </source>
</evidence>
<comment type="subcellular location">
    <subcellularLocation>
        <location evidence="1">Cytoplasm</location>
    </subcellularLocation>
</comment>
<dbReference type="SMART" id="SM00326">
    <property type="entry name" value="SH3"/>
    <property type="match status" value="1"/>
</dbReference>
<evidence type="ECO:0000313" key="8">
    <source>
        <dbReference type="EMBL" id="ODV71335.1"/>
    </source>
</evidence>
<dbReference type="PROSITE" id="PS50002">
    <property type="entry name" value="SH3"/>
    <property type="match status" value="1"/>
</dbReference>